<evidence type="ECO:0000256" key="2">
    <source>
        <dbReference type="ARBA" id="ARBA00022516"/>
    </source>
</evidence>
<accession>A0A3A4R016</accession>
<keyword evidence="10 13" id="KW-0443">Lipid metabolism</keyword>
<keyword evidence="11 13" id="KW-0275">Fatty acid biosynthesis</keyword>
<dbReference type="GO" id="GO:0005524">
    <property type="term" value="F:ATP binding"/>
    <property type="evidence" value="ECO:0007669"/>
    <property type="project" value="UniProtKB-KW"/>
</dbReference>
<dbReference type="PRINTS" id="PR01070">
    <property type="entry name" value="ACCCTRFRASEB"/>
</dbReference>
<feature type="region of interest" description="Disordered" evidence="14">
    <location>
        <begin position="285"/>
        <end position="316"/>
    </location>
</feature>
<dbReference type="AlphaFoldDB" id="A0A3A4R016"/>
<name>A0A3A4R016_9BACT</name>
<dbReference type="UniPathway" id="UPA00655">
    <property type="reaction ID" value="UER00711"/>
</dbReference>
<dbReference type="InterPro" id="IPR041010">
    <property type="entry name" value="Znf-ACC"/>
</dbReference>
<dbReference type="GO" id="GO:0003989">
    <property type="term" value="F:acetyl-CoA carboxylase activity"/>
    <property type="evidence" value="ECO:0007669"/>
    <property type="project" value="InterPro"/>
</dbReference>
<dbReference type="InterPro" id="IPR011762">
    <property type="entry name" value="COA_CT_N"/>
</dbReference>
<evidence type="ECO:0000256" key="3">
    <source>
        <dbReference type="ARBA" id="ARBA00022679"/>
    </source>
</evidence>
<evidence type="ECO:0000256" key="8">
    <source>
        <dbReference type="ARBA" id="ARBA00022833"/>
    </source>
</evidence>
<dbReference type="Pfam" id="PF01039">
    <property type="entry name" value="Carboxyl_trans"/>
    <property type="match status" value="1"/>
</dbReference>
<dbReference type="NCBIfam" id="TIGR00515">
    <property type="entry name" value="accD"/>
    <property type="match status" value="1"/>
</dbReference>
<feature type="zinc finger region" description="C4-type" evidence="13">
    <location>
        <begin position="27"/>
        <end position="49"/>
    </location>
</feature>
<dbReference type="GO" id="GO:0006633">
    <property type="term" value="P:fatty acid biosynthetic process"/>
    <property type="evidence" value="ECO:0007669"/>
    <property type="project" value="UniProtKB-KW"/>
</dbReference>
<evidence type="ECO:0000256" key="12">
    <source>
        <dbReference type="ARBA" id="ARBA00025280"/>
    </source>
</evidence>
<keyword evidence="13" id="KW-0963">Cytoplasm</keyword>
<dbReference type="PANTHER" id="PTHR42995:SF5">
    <property type="entry name" value="ACETYL-COENZYME A CARBOXYLASE CARBOXYL TRANSFERASE SUBUNIT BETA, CHLOROPLASTIC"/>
    <property type="match status" value="1"/>
</dbReference>
<evidence type="ECO:0000256" key="7">
    <source>
        <dbReference type="ARBA" id="ARBA00022832"/>
    </source>
</evidence>
<dbReference type="Pfam" id="PF17848">
    <property type="entry name" value="Zn_ribbon_ACC"/>
    <property type="match status" value="1"/>
</dbReference>
<dbReference type="SUPFAM" id="SSF52096">
    <property type="entry name" value="ClpP/crotonase"/>
    <property type="match status" value="1"/>
</dbReference>
<evidence type="ECO:0000256" key="9">
    <source>
        <dbReference type="ARBA" id="ARBA00022840"/>
    </source>
</evidence>
<dbReference type="Proteomes" id="UP000266426">
    <property type="component" value="Unassembled WGS sequence"/>
</dbReference>
<comment type="subcellular location">
    <subcellularLocation>
        <location evidence="1 13">Cytoplasm</location>
    </subcellularLocation>
</comment>
<evidence type="ECO:0000313" key="17">
    <source>
        <dbReference type="Proteomes" id="UP000266426"/>
    </source>
</evidence>
<dbReference type="Gene3D" id="3.90.226.10">
    <property type="entry name" value="2-enoyl-CoA Hydratase, Chain A, domain 1"/>
    <property type="match status" value="1"/>
</dbReference>
<evidence type="ECO:0000256" key="5">
    <source>
        <dbReference type="ARBA" id="ARBA00022741"/>
    </source>
</evidence>
<evidence type="ECO:0000256" key="11">
    <source>
        <dbReference type="ARBA" id="ARBA00023160"/>
    </source>
</evidence>
<comment type="function">
    <text evidence="12 13">Component of the acetyl coenzyme A carboxylase (ACC) complex. Biotin carboxylase (BC) catalyzes the carboxylation of biotin on its carrier protein (BCCP) and then the CO(2) group is transferred by the transcarboxylase to acetyl-CoA to form malonyl-CoA.</text>
</comment>
<evidence type="ECO:0000259" key="15">
    <source>
        <dbReference type="PROSITE" id="PS50980"/>
    </source>
</evidence>
<evidence type="ECO:0000256" key="14">
    <source>
        <dbReference type="SAM" id="MobiDB-lite"/>
    </source>
</evidence>
<dbReference type="GO" id="GO:0016743">
    <property type="term" value="F:carboxyl- or carbamoyltransferase activity"/>
    <property type="evidence" value="ECO:0007669"/>
    <property type="project" value="UniProtKB-UniRule"/>
</dbReference>
<evidence type="ECO:0000256" key="10">
    <source>
        <dbReference type="ARBA" id="ARBA00023098"/>
    </source>
</evidence>
<keyword evidence="4 13" id="KW-0479">Metal-binding</keyword>
<dbReference type="GO" id="GO:2001295">
    <property type="term" value="P:malonyl-CoA biosynthetic process"/>
    <property type="evidence" value="ECO:0007669"/>
    <property type="project" value="UniProtKB-UniRule"/>
</dbReference>
<evidence type="ECO:0000256" key="4">
    <source>
        <dbReference type="ARBA" id="ARBA00022723"/>
    </source>
</evidence>
<keyword evidence="9 13" id="KW-0067">ATP-binding</keyword>
<keyword evidence="3 13" id="KW-0808">Transferase</keyword>
<feature type="binding site" evidence="13">
    <location>
        <position position="30"/>
    </location>
    <ligand>
        <name>Zn(2+)</name>
        <dbReference type="ChEBI" id="CHEBI:29105"/>
    </ligand>
</feature>
<evidence type="ECO:0000313" key="16">
    <source>
        <dbReference type="EMBL" id="RJP59414.1"/>
    </source>
</evidence>
<dbReference type="GO" id="GO:0008270">
    <property type="term" value="F:zinc ion binding"/>
    <property type="evidence" value="ECO:0007669"/>
    <property type="project" value="UniProtKB-UniRule"/>
</dbReference>
<evidence type="ECO:0000256" key="13">
    <source>
        <dbReference type="HAMAP-Rule" id="MF_01395"/>
    </source>
</evidence>
<evidence type="ECO:0000256" key="6">
    <source>
        <dbReference type="ARBA" id="ARBA00022771"/>
    </source>
</evidence>
<proteinExistence type="inferred from homology"/>
<comment type="similarity">
    <text evidence="13">Belongs to the AccD/PCCB family.</text>
</comment>
<keyword evidence="16" id="KW-0436">Ligase</keyword>
<feature type="binding site" evidence="13">
    <location>
        <position position="27"/>
    </location>
    <ligand>
        <name>Zn(2+)</name>
        <dbReference type="ChEBI" id="CHEBI:29105"/>
    </ligand>
</feature>
<dbReference type="EMBL" id="QZJZ01000049">
    <property type="protein sequence ID" value="RJP59414.1"/>
    <property type="molecule type" value="Genomic_DNA"/>
</dbReference>
<feature type="compositionally biased region" description="Polar residues" evidence="14">
    <location>
        <begin position="288"/>
        <end position="304"/>
    </location>
</feature>
<dbReference type="GO" id="GO:0009317">
    <property type="term" value="C:acetyl-CoA carboxylase complex"/>
    <property type="evidence" value="ECO:0007669"/>
    <property type="project" value="InterPro"/>
</dbReference>
<feature type="binding site" evidence="13">
    <location>
        <position position="46"/>
    </location>
    <ligand>
        <name>Zn(2+)</name>
        <dbReference type="ChEBI" id="CHEBI:29105"/>
    </ligand>
</feature>
<dbReference type="InterPro" id="IPR029045">
    <property type="entry name" value="ClpP/crotonase-like_dom_sf"/>
</dbReference>
<dbReference type="PANTHER" id="PTHR42995">
    <property type="entry name" value="ACETYL-COENZYME A CARBOXYLASE CARBOXYL TRANSFERASE SUBUNIT BETA, CHLOROPLASTIC"/>
    <property type="match status" value="1"/>
</dbReference>
<gene>
    <name evidence="13" type="primary">accD</name>
    <name evidence="16" type="ORF">C4541_06020</name>
</gene>
<reference evidence="16 17" key="1">
    <citation type="journal article" date="2017" name="ISME J.">
        <title>Energy and carbon metabolisms in a deep terrestrial subsurface fluid microbial community.</title>
        <authorList>
            <person name="Momper L."/>
            <person name="Jungbluth S.P."/>
            <person name="Lee M.D."/>
            <person name="Amend J.P."/>
        </authorList>
    </citation>
    <scope>NUCLEOTIDE SEQUENCE [LARGE SCALE GENOMIC DNA]</scope>
    <source>
        <strain evidence="16">SURF_26</strain>
    </source>
</reference>
<comment type="subunit">
    <text evidence="13">Acetyl-CoA carboxylase is a heterohexamer composed of biotin carboxyl carrier protein (AccB), biotin carboxylase (AccC) and two subunits each of ACCase subunit alpha (AccA) and ACCase subunit beta (AccD).</text>
</comment>
<comment type="pathway">
    <text evidence="13">Lipid metabolism; malonyl-CoA biosynthesis; malonyl-CoA from acetyl-CoA: step 1/1.</text>
</comment>
<dbReference type="PROSITE" id="PS50980">
    <property type="entry name" value="COA_CT_NTER"/>
    <property type="match status" value="1"/>
</dbReference>
<dbReference type="InterPro" id="IPR034733">
    <property type="entry name" value="AcCoA_carboxyl_beta"/>
</dbReference>
<keyword evidence="6 13" id="KW-0863">Zinc-finger</keyword>
<dbReference type="EC" id="2.1.3.15" evidence="13"/>
<protein>
    <recommendedName>
        <fullName evidence="13">Acetyl-coenzyme A carboxylase carboxyl transferase subunit beta</fullName>
        <shortName evidence="13">ACCase subunit beta</shortName>
        <shortName evidence="13">Acetyl-CoA carboxylase carboxyltransferase subunit beta</shortName>
        <ecNumber evidence="13">2.1.3.15</ecNumber>
    </recommendedName>
</protein>
<sequence>MSLFGRPKYSKIFIKKKDIPQGLWEKCKNCQEIIHKRQLEENLLTCPKCNFLYPISAAARIASLVDEGTFVEINGELRSSDPLKFVDSKPYSQRQESSIKSTGLNDAIITGWGTIKSIETALGVMDFSFMGGSMGSVVGEKVTRLVEFGIKREMPVVVISASGGARMQESTLSLMQMAKTSAAIGRLREKNLPYISILTNPTTGGTTASFASLGDVIIAEPKALIGFAGPRVIQQTIKQDLPDGFQKSEFLLEHGLVDMIVDRKDMRDTLHFILSFLISGRPAKKNENVGSQSAKRGSRNNGSGTVEELAMARSIN</sequence>
<keyword evidence="8 13" id="KW-0862">Zinc</keyword>
<evidence type="ECO:0000256" key="1">
    <source>
        <dbReference type="ARBA" id="ARBA00004496"/>
    </source>
</evidence>
<keyword evidence="2 13" id="KW-0444">Lipid biosynthesis</keyword>
<keyword evidence="7 13" id="KW-0276">Fatty acid metabolism</keyword>
<organism evidence="16 17">
    <name type="scientific">Candidatus Auribacter fodinae</name>
    <dbReference type="NCBI Taxonomy" id="2093366"/>
    <lineage>
        <taxon>Bacteria</taxon>
        <taxon>Pseudomonadati</taxon>
        <taxon>Candidatus Auribacterota</taxon>
        <taxon>Candidatus Auribacteria</taxon>
        <taxon>Candidatus Auribacterales</taxon>
        <taxon>Candidatus Auribacteraceae</taxon>
        <taxon>Candidatus Auribacter</taxon>
    </lineage>
</organism>
<comment type="catalytic activity">
    <reaction evidence="13">
        <text>N(6)-carboxybiotinyl-L-lysyl-[protein] + acetyl-CoA = N(6)-biotinyl-L-lysyl-[protein] + malonyl-CoA</text>
        <dbReference type="Rhea" id="RHEA:54728"/>
        <dbReference type="Rhea" id="RHEA-COMP:10505"/>
        <dbReference type="Rhea" id="RHEA-COMP:10506"/>
        <dbReference type="ChEBI" id="CHEBI:57288"/>
        <dbReference type="ChEBI" id="CHEBI:57384"/>
        <dbReference type="ChEBI" id="CHEBI:83144"/>
        <dbReference type="ChEBI" id="CHEBI:83145"/>
        <dbReference type="EC" id="2.1.3.15"/>
    </reaction>
</comment>
<dbReference type="HAMAP" id="MF_01395">
    <property type="entry name" value="AcetylCoA_CT_beta"/>
    <property type="match status" value="1"/>
</dbReference>
<feature type="domain" description="CoA carboxyltransferase N-terminal" evidence="15">
    <location>
        <begin position="23"/>
        <end position="292"/>
    </location>
</feature>
<dbReference type="InterPro" id="IPR000438">
    <property type="entry name" value="Acetyl_CoA_COase_Trfase_b_su"/>
</dbReference>
<keyword evidence="5 13" id="KW-0547">Nucleotide-binding</keyword>
<feature type="binding site" evidence="13">
    <location>
        <position position="49"/>
    </location>
    <ligand>
        <name>Zn(2+)</name>
        <dbReference type="ChEBI" id="CHEBI:29105"/>
    </ligand>
</feature>
<comment type="caution">
    <text evidence="16">The sequence shown here is derived from an EMBL/GenBank/DDBJ whole genome shotgun (WGS) entry which is preliminary data.</text>
</comment>
<comment type="cofactor">
    <cofactor evidence="13">
        <name>Zn(2+)</name>
        <dbReference type="ChEBI" id="CHEBI:29105"/>
    </cofactor>
    <text evidence="13">Binds 1 zinc ion per subunit.</text>
</comment>